<dbReference type="Proteomes" id="UP000004105">
    <property type="component" value="Unassembled WGS sequence"/>
</dbReference>
<protein>
    <submittedName>
        <fullName evidence="1">Chorismate mutase/prephenate dehydrogenase</fullName>
    </submittedName>
</protein>
<dbReference type="AlphaFoldDB" id="F2BG60"/>
<proteinExistence type="predicted"/>
<keyword evidence="2" id="KW-1185">Reference proteome</keyword>
<dbReference type="HOGENOM" id="CLU_2753690_0_0_4"/>
<reference evidence="1 2" key="1">
    <citation type="submission" date="2011-02" db="EMBL/GenBank/DDBJ databases">
        <authorList>
            <person name="Muzny D."/>
            <person name="Qin X."/>
            <person name="Deng J."/>
            <person name="Jiang H."/>
            <person name="Liu Y."/>
            <person name="Qu J."/>
            <person name="Song X.-Z."/>
            <person name="Zhang L."/>
            <person name="Thornton R."/>
            <person name="Coyle M."/>
            <person name="Francisco L."/>
            <person name="Jackson L."/>
            <person name="Javaid M."/>
            <person name="Korchina V."/>
            <person name="Kovar C."/>
            <person name="Mata R."/>
            <person name="Mathew T."/>
            <person name="Ngo R."/>
            <person name="Nguyen L."/>
            <person name="Nguyen N."/>
            <person name="Okwuonu G."/>
            <person name="Ongeri F."/>
            <person name="Pham C."/>
            <person name="Simmons D."/>
            <person name="Wilczek-Boney K."/>
            <person name="Hale W."/>
            <person name="Jakkamsetti A."/>
            <person name="Pham P."/>
            <person name="Ruth R."/>
            <person name="San Lucas F."/>
            <person name="Warren J."/>
            <person name="Zhang J."/>
            <person name="Zhao Z."/>
            <person name="Zhou C."/>
            <person name="Zhu D."/>
            <person name="Lee S."/>
            <person name="Bess C."/>
            <person name="Blankenburg K."/>
            <person name="Forbes L."/>
            <person name="Fu Q."/>
            <person name="Gubbala S."/>
            <person name="Hirani K."/>
            <person name="Jayaseelan J.C."/>
            <person name="Lara F."/>
            <person name="Munidasa M."/>
            <person name="Palculict T."/>
            <person name="Patil S."/>
            <person name="Pu L.-L."/>
            <person name="Saada N."/>
            <person name="Tang L."/>
            <person name="Weissenberger G."/>
            <person name="Zhu Y."/>
            <person name="Hemphill L."/>
            <person name="Shang Y."/>
            <person name="Youmans B."/>
            <person name="Ayvaz T."/>
            <person name="Ross M."/>
            <person name="Santibanez J."/>
            <person name="Aqrawi P."/>
            <person name="Gross S."/>
            <person name="Joshi V."/>
            <person name="Fowler G."/>
            <person name="Nazareth L."/>
            <person name="Reid J."/>
            <person name="Worley K."/>
            <person name="Petrosino J."/>
            <person name="Highlander S."/>
            <person name="Gibbs R."/>
        </authorList>
    </citation>
    <scope>NUCLEOTIDE SEQUENCE [LARGE SCALE GENOMIC DNA]</scope>
    <source>
        <strain evidence="1 2">ATCC BAA-1200</strain>
    </source>
</reference>
<comment type="caution">
    <text evidence="1">The sequence shown here is derived from an EMBL/GenBank/DDBJ whole genome shotgun (WGS) entry which is preliminary data.</text>
</comment>
<evidence type="ECO:0000313" key="2">
    <source>
        <dbReference type="Proteomes" id="UP000004105"/>
    </source>
</evidence>
<accession>F2BG60</accession>
<evidence type="ECO:0000313" key="1">
    <source>
        <dbReference type="EMBL" id="EGF07181.1"/>
    </source>
</evidence>
<name>F2BG60_9NEIS</name>
<dbReference type="EMBL" id="AFAY01000053">
    <property type="protein sequence ID" value="EGF07181.1"/>
    <property type="molecule type" value="Genomic_DNA"/>
</dbReference>
<gene>
    <name evidence="1" type="ORF">HMPREF9123_2717</name>
</gene>
<organism evidence="1 2">
    <name type="scientific">Neisseria bacilliformis ATCC BAA-1200</name>
    <dbReference type="NCBI Taxonomy" id="888742"/>
    <lineage>
        <taxon>Bacteria</taxon>
        <taxon>Pseudomonadati</taxon>
        <taxon>Pseudomonadota</taxon>
        <taxon>Betaproteobacteria</taxon>
        <taxon>Neisseriales</taxon>
        <taxon>Neisseriaceae</taxon>
        <taxon>Neisseria</taxon>
    </lineage>
</organism>
<sequence length="70" mass="8249">MSPRGDARGLCCFNQSARFPKIRNRVRGLRHTPCLNGRGRLKKHFSDGLFYVWHARRFISRHSWPGRGRI</sequence>